<organism evidence="2">
    <name type="scientific">bioreactor metagenome</name>
    <dbReference type="NCBI Taxonomy" id="1076179"/>
    <lineage>
        <taxon>unclassified sequences</taxon>
        <taxon>metagenomes</taxon>
        <taxon>ecological metagenomes</taxon>
    </lineage>
</organism>
<evidence type="ECO:0000313" key="2">
    <source>
        <dbReference type="EMBL" id="MPM91621.1"/>
    </source>
</evidence>
<dbReference type="SUPFAM" id="SSF51338">
    <property type="entry name" value="Composite domain of metallo-dependent hydrolases"/>
    <property type="match status" value="1"/>
</dbReference>
<reference evidence="2" key="1">
    <citation type="submission" date="2019-08" db="EMBL/GenBank/DDBJ databases">
        <authorList>
            <person name="Kucharzyk K."/>
            <person name="Murdoch R.W."/>
            <person name="Higgins S."/>
            <person name="Loffler F."/>
        </authorList>
    </citation>
    <scope>NUCLEOTIDE SEQUENCE</scope>
</reference>
<evidence type="ECO:0000259" key="1">
    <source>
        <dbReference type="Pfam" id="PF01979"/>
    </source>
</evidence>
<gene>
    <name evidence="2" type="primary">pyrC_32</name>
    <name evidence="2" type="ORF">SDC9_138752</name>
</gene>
<feature type="domain" description="Amidohydrolase-related" evidence="1">
    <location>
        <begin position="2"/>
        <end position="68"/>
    </location>
</feature>
<proteinExistence type="predicted"/>
<dbReference type="PANTHER" id="PTHR43668:SF2">
    <property type="entry name" value="ALLANTOINASE"/>
    <property type="match status" value="1"/>
</dbReference>
<dbReference type="Pfam" id="PF01979">
    <property type="entry name" value="Amidohydro_1"/>
    <property type="match status" value="1"/>
</dbReference>
<dbReference type="InterPro" id="IPR050138">
    <property type="entry name" value="DHOase/Allantoinase_Hydrolase"/>
</dbReference>
<dbReference type="GO" id="GO:0004038">
    <property type="term" value="F:allantoinase activity"/>
    <property type="evidence" value="ECO:0007669"/>
    <property type="project" value="TreeGrafter"/>
</dbReference>
<sequence>MSKRPSEILEVNKGTVDIGYDGDLVLIDIEKSYGIESEKFLSKGKNTPFNDMKVYGEVRATIKSGKVVYEKKEDDLDDYR</sequence>
<dbReference type="EMBL" id="VSSQ01038657">
    <property type="protein sequence ID" value="MPM91621.1"/>
    <property type="molecule type" value="Genomic_DNA"/>
</dbReference>
<keyword evidence="2" id="KW-0378">Hydrolase</keyword>
<dbReference type="GO" id="GO:0004151">
    <property type="term" value="F:dihydroorotase activity"/>
    <property type="evidence" value="ECO:0007669"/>
    <property type="project" value="UniProtKB-EC"/>
</dbReference>
<dbReference type="Gene3D" id="2.30.40.10">
    <property type="entry name" value="Urease, subunit C, domain 1"/>
    <property type="match status" value="1"/>
</dbReference>
<protein>
    <submittedName>
        <fullName evidence="2">Dihydroorotase</fullName>
        <ecNumber evidence="2">3.5.2.3</ecNumber>
    </submittedName>
</protein>
<comment type="caution">
    <text evidence="2">The sequence shown here is derived from an EMBL/GenBank/DDBJ whole genome shotgun (WGS) entry which is preliminary data.</text>
</comment>
<name>A0A645DQP7_9ZZZZ</name>
<dbReference type="InterPro" id="IPR006680">
    <property type="entry name" value="Amidohydro-rel"/>
</dbReference>
<accession>A0A645DQP7</accession>
<dbReference type="InterPro" id="IPR011059">
    <property type="entry name" value="Metal-dep_hydrolase_composite"/>
</dbReference>
<dbReference type="PANTHER" id="PTHR43668">
    <property type="entry name" value="ALLANTOINASE"/>
    <property type="match status" value="1"/>
</dbReference>
<dbReference type="EC" id="3.5.2.3" evidence="2"/>
<dbReference type="AlphaFoldDB" id="A0A645DQP7"/>
<dbReference type="GO" id="GO:0005737">
    <property type="term" value="C:cytoplasm"/>
    <property type="evidence" value="ECO:0007669"/>
    <property type="project" value="TreeGrafter"/>
</dbReference>
<dbReference type="GO" id="GO:0006145">
    <property type="term" value="P:purine nucleobase catabolic process"/>
    <property type="evidence" value="ECO:0007669"/>
    <property type="project" value="TreeGrafter"/>
</dbReference>